<evidence type="ECO:0000256" key="6">
    <source>
        <dbReference type="SAM" id="MobiDB-lite"/>
    </source>
</evidence>
<feature type="compositionally biased region" description="Polar residues" evidence="6">
    <location>
        <begin position="409"/>
        <end position="421"/>
    </location>
</feature>
<evidence type="ECO:0008006" key="8">
    <source>
        <dbReference type="Google" id="ProtNLM"/>
    </source>
</evidence>
<feature type="coiled-coil region" evidence="5">
    <location>
        <begin position="249"/>
        <end position="276"/>
    </location>
</feature>
<dbReference type="InterPro" id="IPR051877">
    <property type="entry name" value="Centriole_BasalBody_StrucProt"/>
</dbReference>
<dbReference type="AlphaFoldDB" id="A0A1B6IJU6"/>
<accession>A0A1B6IJU6</accession>
<keyword evidence="5" id="KW-0175">Coiled coil</keyword>
<dbReference type="EMBL" id="GECU01020522">
    <property type="protein sequence ID" value="JAS87184.1"/>
    <property type="molecule type" value="Transcribed_RNA"/>
</dbReference>
<feature type="coiled-coil region" evidence="5">
    <location>
        <begin position="312"/>
        <end position="342"/>
    </location>
</feature>
<feature type="non-terminal residue" evidence="7">
    <location>
        <position position="821"/>
    </location>
</feature>
<dbReference type="PANTHER" id="PTHR20544">
    <property type="entry name" value="CENTROSOMAL PROTEIN CEP135"/>
    <property type="match status" value="1"/>
</dbReference>
<feature type="coiled-coil region" evidence="5">
    <location>
        <begin position="164"/>
        <end position="219"/>
    </location>
</feature>
<gene>
    <name evidence="7" type="ORF">g.38290</name>
</gene>
<keyword evidence="2" id="KW-0963">Cytoplasm</keyword>
<evidence type="ECO:0000256" key="2">
    <source>
        <dbReference type="ARBA" id="ARBA00022490"/>
    </source>
</evidence>
<dbReference type="Gene3D" id="1.20.5.340">
    <property type="match status" value="1"/>
</dbReference>
<evidence type="ECO:0000256" key="5">
    <source>
        <dbReference type="SAM" id="Coils"/>
    </source>
</evidence>
<evidence type="ECO:0000256" key="1">
    <source>
        <dbReference type="ARBA" id="ARBA00004114"/>
    </source>
</evidence>
<evidence type="ECO:0000256" key="3">
    <source>
        <dbReference type="ARBA" id="ARBA00023212"/>
    </source>
</evidence>
<feature type="region of interest" description="Disordered" evidence="6">
    <location>
        <begin position="401"/>
        <end position="498"/>
    </location>
</feature>
<organism evidence="7">
    <name type="scientific">Homalodisca liturata</name>
    <dbReference type="NCBI Taxonomy" id="320908"/>
    <lineage>
        <taxon>Eukaryota</taxon>
        <taxon>Metazoa</taxon>
        <taxon>Ecdysozoa</taxon>
        <taxon>Arthropoda</taxon>
        <taxon>Hexapoda</taxon>
        <taxon>Insecta</taxon>
        <taxon>Pterygota</taxon>
        <taxon>Neoptera</taxon>
        <taxon>Paraneoptera</taxon>
        <taxon>Hemiptera</taxon>
        <taxon>Auchenorrhyncha</taxon>
        <taxon>Membracoidea</taxon>
        <taxon>Cicadellidae</taxon>
        <taxon>Cicadellinae</taxon>
        <taxon>Proconiini</taxon>
        <taxon>Homalodisca</taxon>
    </lineage>
</organism>
<reference evidence="7" key="1">
    <citation type="submission" date="2015-11" db="EMBL/GenBank/DDBJ databases">
        <title>De novo transcriptome assembly of four potential Pierce s Disease insect vectors from Arizona vineyards.</title>
        <authorList>
            <person name="Tassone E.E."/>
        </authorList>
    </citation>
    <scope>NUCLEOTIDE SEQUENCE</scope>
</reference>
<feature type="coiled-coil region" evidence="5">
    <location>
        <begin position="74"/>
        <end position="119"/>
    </location>
</feature>
<sequence length="821" mass="95391">MTPTEEYYLKIRNKLDDLGYLQPLSFESVLLVDKLLEDLLNTKKGLQHYKNVAQQSMEACSELQAGVGPFKVDNAKLIKENNDLRQKLLKSREAIEDTKVELRKEIRRLEKERTLQEYLCTQHASKITQLQTELAQKSAKLMEYRGVKNKVHATGPNKKREEPKVDKEQMLEKAQEKINHLTKEITKLRSEQEELDEVIESLKNKVNVRDAEIERLTQLLTDGRPLMAARNQCPCCSPQLLDCRLLAKNKQLSEQLEETKQKQHEAMIRAMELAEKNQILEEKRIPSTQTPRSDSSKKCCCAENSNKICKLQEKLEERILQVERLEQELTELKMTNANVLSDKLSVDKILEITLEDKKRMHDRINELTIIEHDLMLEIERLQRTNALQKSQLAELEAQATESVRVAESNRVTQVSKPNSVKATARPGAVKPSIGSPRSADPKRPGGQSKKVVLRPVPVAQPKVTKRTVRPPPVPHPESDSPTSISPPPHHSPTSPTDWKEQLLKERKQFKEQLHQIEQQQVEHCAKFHPSPCPRSARAEQQLPPRDGDSQLMLLERIQAERDYYHKEFTRLRDQLCNIPDHSTEMTSGPASPHAKLERLLSERDYYFREMCRLRDATTKTHTDKATLSDLERQLGAKQDEINVLEGKVADLQHRLAAPQLNAEVWKKISAKEEDIRQLSEKIRELEQQMVSSTAHTTEDLKRRLNLKEEEILNLRERLKHAEKSSFSHDQQQNAGELWRKLNLKEEEILTLREKIRDLERNQMSFDFTQANAELWRKLNIKEDELLRMQDKIRTLEQNISEYSLLKRKYNQKEEENLTLRE</sequence>
<comment type="subcellular location">
    <subcellularLocation>
        <location evidence="1">Cytoplasm</location>
        <location evidence="1">Cytoskeleton</location>
        <location evidence="1">Microtubule organizing center</location>
        <location evidence="1">Centrosome</location>
        <location evidence="1">Centriole</location>
    </subcellularLocation>
</comment>
<name>A0A1B6IJU6_9HEMI</name>
<dbReference type="PANTHER" id="PTHR20544:SF0">
    <property type="entry name" value="NUCLEOPROTEIN TPR_MLP1 DOMAIN-CONTAINING PROTEIN"/>
    <property type="match status" value="1"/>
</dbReference>
<keyword evidence="3" id="KW-0206">Cytoskeleton</keyword>
<protein>
    <recommendedName>
        <fullName evidence="8">Centrosomal protein of 135 kDa</fullName>
    </recommendedName>
</protein>
<evidence type="ECO:0000256" key="4">
    <source>
        <dbReference type="ARBA" id="ARBA00038123"/>
    </source>
</evidence>
<evidence type="ECO:0000313" key="7">
    <source>
        <dbReference type="EMBL" id="JAS87184.1"/>
    </source>
</evidence>
<dbReference type="GO" id="GO:0005814">
    <property type="term" value="C:centriole"/>
    <property type="evidence" value="ECO:0007669"/>
    <property type="project" value="UniProtKB-SubCell"/>
</dbReference>
<proteinExistence type="inferred from homology"/>
<comment type="similarity">
    <text evidence="4">Belongs to the CEP135/TSGA10 family.</text>
</comment>
<feature type="coiled-coil region" evidence="5">
    <location>
        <begin position="627"/>
        <end position="815"/>
    </location>
</feature>